<evidence type="ECO:0000313" key="6">
    <source>
        <dbReference type="EMBL" id="MBE9639733.1"/>
    </source>
</evidence>
<comment type="cofactor">
    <cofactor evidence="4">
        <name>Mg(2+)</name>
        <dbReference type="ChEBI" id="CHEBI:18420"/>
    </cofactor>
</comment>
<dbReference type="RefSeq" id="WP_194137010.1">
    <property type="nucleotide sequence ID" value="NZ_JADFFK010000021.1"/>
</dbReference>
<keyword evidence="6" id="KW-0436">Ligase</keyword>
<accession>A0ABR9X866</accession>
<dbReference type="PANTHER" id="PTHR23407">
    <property type="entry name" value="ATPASE INHIBITOR/5-FORMYLTETRAHYDROFOLATE CYCLO-LIGASE"/>
    <property type="match status" value="1"/>
</dbReference>
<keyword evidence="7" id="KW-1185">Reference proteome</keyword>
<reference evidence="6 7" key="1">
    <citation type="journal article" date="2021" name="Int. J. Syst. Evol. Microbiol.">
        <title>Salipiger mangrovisoli sp. nov., isolated from mangrove soil and the proposal for the reclassification of Paraphaeobacter pallidus as Salipiger pallidus comb. nov.</title>
        <authorList>
            <person name="Du J."/>
            <person name="Liu Y."/>
            <person name="Pei T."/>
            <person name="Deng M.R."/>
            <person name="Zhu H."/>
        </authorList>
    </citation>
    <scope>NUCLEOTIDE SEQUENCE [LARGE SCALE GENOMIC DNA]</scope>
    <source>
        <strain evidence="6 7">6D45A</strain>
    </source>
</reference>
<evidence type="ECO:0000256" key="1">
    <source>
        <dbReference type="ARBA" id="ARBA00010638"/>
    </source>
</evidence>
<dbReference type="PANTHER" id="PTHR23407:SF1">
    <property type="entry name" value="5-FORMYLTETRAHYDROFOLATE CYCLO-LIGASE"/>
    <property type="match status" value="1"/>
</dbReference>
<evidence type="ECO:0000256" key="3">
    <source>
        <dbReference type="ARBA" id="ARBA00022840"/>
    </source>
</evidence>
<proteinExistence type="inferred from homology"/>
<keyword evidence="4" id="KW-0479">Metal-binding</keyword>
<dbReference type="Proteomes" id="UP000607796">
    <property type="component" value="Unassembled WGS sequence"/>
</dbReference>
<evidence type="ECO:0000256" key="2">
    <source>
        <dbReference type="ARBA" id="ARBA00022741"/>
    </source>
</evidence>
<dbReference type="SUPFAM" id="SSF100950">
    <property type="entry name" value="NagB/RpiA/CoA transferase-like"/>
    <property type="match status" value="1"/>
</dbReference>
<dbReference type="GO" id="GO:0030272">
    <property type="term" value="F:5-formyltetrahydrofolate cyclo-ligase activity"/>
    <property type="evidence" value="ECO:0007669"/>
    <property type="project" value="UniProtKB-EC"/>
</dbReference>
<organism evidence="6 7">
    <name type="scientific">Salipiger mangrovisoli</name>
    <dbReference type="NCBI Taxonomy" id="2865933"/>
    <lineage>
        <taxon>Bacteria</taxon>
        <taxon>Pseudomonadati</taxon>
        <taxon>Pseudomonadota</taxon>
        <taxon>Alphaproteobacteria</taxon>
        <taxon>Rhodobacterales</taxon>
        <taxon>Roseobacteraceae</taxon>
        <taxon>Salipiger</taxon>
    </lineage>
</organism>
<comment type="caution">
    <text evidence="6">The sequence shown here is derived from an EMBL/GenBank/DDBJ whole genome shotgun (WGS) entry which is preliminary data.</text>
</comment>
<keyword evidence="2 4" id="KW-0547">Nucleotide-binding</keyword>
<gene>
    <name evidence="6" type="ORF">IQ782_23020</name>
</gene>
<keyword evidence="4" id="KW-0460">Magnesium</keyword>
<protein>
    <recommendedName>
        <fullName evidence="4">5-formyltetrahydrofolate cyclo-ligase</fullName>
        <ecNumber evidence="4">6.3.3.2</ecNumber>
    </recommendedName>
</protein>
<dbReference type="EC" id="6.3.3.2" evidence="4"/>
<evidence type="ECO:0000256" key="4">
    <source>
        <dbReference type="RuleBase" id="RU361279"/>
    </source>
</evidence>
<dbReference type="InterPro" id="IPR037171">
    <property type="entry name" value="NagB/RpiA_transferase-like"/>
</dbReference>
<dbReference type="EMBL" id="JADFFK010000021">
    <property type="protein sequence ID" value="MBE9639733.1"/>
    <property type="molecule type" value="Genomic_DNA"/>
</dbReference>
<comment type="similarity">
    <text evidence="1 4">Belongs to the 5-formyltetrahydrofolate cyclo-ligase family.</text>
</comment>
<feature type="compositionally biased region" description="Basic and acidic residues" evidence="5">
    <location>
        <begin position="8"/>
        <end position="26"/>
    </location>
</feature>
<name>A0ABR9X866_9RHOB</name>
<evidence type="ECO:0000313" key="7">
    <source>
        <dbReference type="Proteomes" id="UP000607796"/>
    </source>
</evidence>
<evidence type="ECO:0000256" key="5">
    <source>
        <dbReference type="SAM" id="MobiDB-lite"/>
    </source>
</evidence>
<dbReference type="NCBIfam" id="TIGR02727">
    <property type="entry name" value="MTHFS_bact"/>
    <property type="match status" value="1"/>
</dbReference>
<dbReference type="Gene3D" id="3.40.50.10420">
    <property type="entry name" value="NagB/RpiA/CoA transferase-like"/>
    <property type="match status" value="1"/>
</dbReference>
<dbReference type="Pfam" id="PF01812">
    <property type="entry name" value="5-FTHF_cyc-lig"/>
    <property type="match status" value="1"/>
</dbReference>
<dbReference type="InterPro" id="IPR024185">
    <property type="entry name" value="FTHF_cligase-like_sf"/>
</dbReference>
<dbReference type="InterPro" id="IPR002698">
    <property type="entry name" value="FTHF_cligase"/>
</dbReference>
<sequence>MTPNPDLADLKRSARSEAARRRDAAHAADTGAGAGMLSAVLAGYRGVPLSGYMPIRSEIDPLPAMAEAAAHGPVAIPVIGAKGQPLRFARWEPDMTLVPGPYGALVPEALDFLTPEILIVPLLAFTRGGHRLGYGGGFYDRTLAALRSARPAYAIGFAYAEQEAGQIPLEPTDAPLDLIVTPREVISPGIS</sequence>
<keyword evidence="3 4" id="KW-0067">ATP-binding</keyword>
<comment type="catalytic activity">
    <reaction evidence="4">
        <text>(6S)-5-formyl-5,6,7,8-tetrahydrofolate + ATP = (6R)-5,10-methenyltetrahydrofolate + ADP + phosphate</text>
        <dbReference type="Rhea" id="RHEA:10488"/>
        <dbReference type="ChEBI" id="CHEBI:30616"/>
        <dbReference type="ChEBI" id="CHEBI:43474"/>
        <dbReference type="ChEBI" id="CHEBI:57455"/>
        <dbReference type="ChEBI" id="CHEBI:57457"/>
        <dbReference type="ChEBI" id="CHEBI:456216"/>
        <dbReference type="EC" id="6.3.3.2"/>
    </reaction>
</comment>
<feature type="region of interest" description="Disordered" evidence="5">
    <location>
        <begin position="1"/>
        <end position="27"/>
    </location>
</feature>